<dbReference type="GO" id="GO:0008270">
    <property type="term" value="F:zinc ion binding"/>
    <property type="evidence" value="ECO:0007669"/>
    <property type="project" value="InterPro"/>
</dbReference>
<dbReference type="AlphaFoldDB" id="A7F468"/>
<dbReference type="GO" id="GO:0000981">
    <property type="term" value="F:DNA-binding transcription factor activity, RNA polymerase II-specific"/>
    <property type="evidence" value="ECO:0007669"/>
    <property type="project" value="InterPro"/>
</dbReference>
<dbReference type="KEGG" id="ssl:SS1G_12390"/>
<dbReference type="InterPro" id="IPR001138">
    <property type="entry name" value="Zn2Cys6_DnaBD"/>
</dbReference>
<sequence>MAAKKMLLSSIFLTGNKLGDVGQTLSSTTAGNHREYFVPAKNASFVLPQTCRQRKLKCDEIKPSCGQCLKASRQCVPSDGVVFRHQQNASMNGGECVIPGETSGRLGAFYAYRNTFDESSVWVDVPKKVTFFNVIDPYNMEASPEPEQTIHSALPTTGVVDKTGDGVYHYPSFEKAPGLEALSTAATTNIEYMRHLSVPVQSPRGINTPQHSVNNLDFILNPTGPEGRLSMEMIASSCSKIDPSSRSLSKTNTFINDVDSVREHEVAFLLRHFGETTGQWMDLFDLGCYFAHHVPVLAVSNPLLKYSVCAYAAKQLSRVGGRKAIVGGIVSAQALMELYPNSDKVDWVYIAAKYYDRAISLLVEELSKTGRNDIPITPAIDDHFTPPGNTDSPRSIPSQASSKRRRLSKPVQRDADETIAAAAILCVYEFLDNALHAWSRHLSGTKSLFDLAEREGMMPLDSPSPSTPGSLSFRTKPSVARRATFWNFARQDFLAAFINEVQTRLNTEDWDLWRAAGLLIDDQGFVIPSNKESSYPGLQMSMREDMISNALIWLMSKIVNFIATGDSIDNVYPQDRASPTAVFGINQMTLLERWHELAHELEVWYQGLPDTFNPCARLPKITDGSLPQDSPRATFPEICKISGIPDYKTELKISKDGPMAKDLSSQVLPELLTFVRYPPKKDGYFYQFLTGPLSHLLQSLIVPVRSCHWGTMHSGDRIRCTLLASR</sequence>
<dbReference type="GO" id="GO:0005634">
    <property type="term" value="C:nucleus"/>
    <property type="evidence" value="ECO:0000318"/>
    <property type="project" value="GO_Central"/>
</dbReference>
<dbReference type="EMBL" id="CH476641">
    <property type="protein sequence ID" value="EDN97539.1"/>
    <property type="molecule type" value="Genomic_DNA"/>
</dbReference>
<dbReference type="HOGENOM" id="CLU_013869_1_0_1"/>
<protein>
    <recommendedName>
        <fullName evidence="4">Zn(2)-C6 fungal-type domain-containing protein</fullName>
    </recommendedName>
</protein>
<reference evidence="6" key="1">
    <citation type="journal article" date="2011" name="PLoS Genet.">
        <title>Genomic analysis of the necrotrophic fungal pathogens Sclerotinia sclerotiorum and Botrytis cinerea.</title>
        <authorList>
            <person name="Amselem J."/>
            <person name="Cuomo C.A."/>
            <person name="van Kan J.A."/>
            <person name="Viaud M."/>
            <person name="Benito E.P."/>
            <person name="Couloux A."/>
            <person name="Coutinho P.M."/>
            <person name="de Vries R.P."/>
            <person name="Dyer P.S."/>
            <person name="Fillinger S."/>
            <person name="Fournier E."/>
            <person name="Gout L."/>
            <person name="Hahn M."/>
            <person name="Kohn L."/>
            <person name="Lapalu N."/>
            <person name="Plummer K.M."/>
            <person name="Pradier J.M."/>
            <person name="Quevillon E."/>
            <person name="Sharon A."/>
            <person name="Simon A."/>
            <person name="ten Have A."/>
            <person name="Tudzynski B."/>
            <person name="Tudzynski P."/>
            <person name="Wincker P."/>
            <person name="Andrew M."/>
            <person name="Anthouard V."/>
            <person name="Beever R.E."/>
            <person name="Beffa R."/>
            <person name="Benoit I."/>
            <person name="Bouzid O."/>
            <person name="Brault B."/>
            <person name="Chen Z."/>
            <person name="Choquer M."/>
            <person name="Collemare J."/>
            <person name="Cotton P."/>
            <person name="Danchin E.G."/>
            <person name="Da Silva C."/>
            <person name="Gautier A."/>
            <person name="Giraud C."/>
            <person name="Giraud T."/>
            <person name="Gonzalez C."/>
            <person name="Grossetete S."/>
            <person name="Guldener U."/>
            <person name="Henrissat B."/>
            <person name="Howlett B.J."/>
            <person name="Kodira C."/>
            <person name="Kretschmer M."/>
            <person name="Lappartient A."/>
            <person name="Leroch M."/>
            <person name="Levis C."/>
            <person name="Mauceli E."/>
            <person name="Neuveglise C."/>
            <person name="Oeser B."/>
            <person name="Pearson M."/>
            <person name="Poulain J."/>
            <person name="Poussereau N."/>
            <person name="Quesneville H."/>
            <person name="Rascle C."/>
            <person name="Schumacher J."/>
            <person name="Segurens B."/>
            <person name="Sexton A."/>
            <person name="Silva E."/>
            <person name="Sirven C."/>
            <person name="Soanes D.M."/>
            <person name="Talbot N.J."/>
            <person name="Templeton M."/>
            <person name="Yandava C."/>
            <person name="Yarden O."/>
            <person name="Zeng Q."/>
            <person name="Rollins J.A."/>
            <person name="Lebrun M.H."/>
            <person name="Dickman M."/>
        </authorList>
    </citation>
    <scope>NUCLEOTIDE SEQUENCE [LARGE SCALE GENOMIC DNA]</scope>
    <source>
        <strain evidence="6">ATCC 18683 / 1980 / Ss-1</strain>
    </source>
</reference>
<evidence type="ECO:0000256" key="1">
    <source>
        <dbReference type="ARBA" id="ARBA00004123"/>
    </source>
</evidence>
<dbReference type="PROSITE" id="PS50048">
    <property type="entry name" value="ZN2_CY6_FUNGAL_2"/>
    <property type="match status" value="1"/>
</dbReference>
<feature type="compositionally biased region" description="Polar residues" evidence="3">
    <location>
        <begin position="387"/>
        <end position="401"/>
    </location>
</feature>
<dbReference type="Pfam" id="PF11951">
    <property type="entry name" value="Fungal_trans_2"/>
    <property type="match status" value="1"/>
</dbReference>
<dbReference type="PANTHER" id="PTHR37534">
    <property type="entry name" value="TRANSCRIPTIONAL ACTIVATOR PROTEIN UGA3"/>
    <property type="match status" value="1"/>
</dbReference>
<organism evidence="5 6">
    <name type="scientific">Sclerotinia sclerotiorum (strain ATCC 18683 / 1980 / Ss-1)</name>
    <name type="common">White mold</name>
    <name type="synonym">Whetzelinia sclerotiorum</name>
    <dbReference type="NCBI Taxonomy" id="665079"/>
    <lineage>
        <taxon>Eukaryota</taxon>
        <taxon>Fungi</taxon>
        <taxon>Dikarya</taxon>
        <taxon>Ascomycota</taxon>
        <taxon>Pezizomycotina</taxon>
        <taxon>Leotiomycetes</taxon>
        <taxon>Helotiales</taxon>
        <taxon>Sclerotiniaceae</taxon>
        <taxon>Sclerotinia</taxon>
    </lineage>
</organism>
<dbReference type="OMA" id="TYFASYV"/>
<dbReference type="GeneID" id="5482696"/>
<keyword evidence="2" id="KW-0539">Nucleus</keyword>
<dbReference type="InterPro" id="IPR036864">
    <property type="entry name" value="Zn2-C6_fun-type_DNA-bd_sf"/>
</dbReference>
<name>A7F468_SCLS1</name>
<evidence type="ECO:0000259" key="4">
    <source>
        <dbReference type="PROSITE" id="PS50048"/>
    </source>
</evidence>
<dbReference type="CDD" id="cd00067">
    <property type="entry name" value="GAL4"/>
    <property type="match status" value="1"/>
</dbReference>
<dbReference type="GO" id="GO:0045944">
    <property type="term" value="P:positive regulation of transcription by RNA polymerase II"/>
    <property type="evidence" value="ECO:0000318"/>
    <property type="project" value="GO_Central"/>
</dbReference>
<proteinExistence type="predicted"/>
<dbReference type="eggNOG" id="ENOG502SI37">
    <property type="taxonomic scope" value="Eukaryota"/>
</dbReference>
<feature type="region of interest" description="Disordered" evidence="3">
    <location>
        <begin position="377"/>
        <end position="412"/>
    </location>
</feature>
<keyword evidence="6" id="KW-1185">Reference proteome</keyword>
<dbReference type="Gene3D" id="4.10.240.10">
    <property type="entry name" value="Zn(2)-C6 fungal-type DNA-binding domain"/>
    <property type="match status" value="1"/>
</dbReference>
<dbReference type="GO" id="GO:0003700">
    <property type="term" value="F:DNA-binding transcription factor activity"/>
    <property type="evidence" value="ECO:0000318"/>
    <property type="project" value="GO_Central"/>
</dbReference>
<dbReference type="RefSeq" id="XP_001586406.1">
    <property type="nucleotide sequence ID" value="XM_001586356.1"/>
</dbReference>
<dbReference type="Proteomes" id="UP000001312">
    <property type="component" value="Unassembled WGS sequence"/>
</dbReference>
<evidence type="ECO:0000313" key="5">
    <source>
        <dbReference type="EMBL" id="EDN97539.1"/>
    </source>
</evidence>
<dbReference type="PANTHER" id="PTHR37534:SF9">
    <property type="entry name" value="ZN(II)2CYS6 TRANSCRIPTION FACTOR (EUROFUNG)"/>
    <property type="match status" value="1"/>
</dbReference>
<dbReference type="SUPFAM" id="SSF57701">
    <property type="entry name" value="Zn2/Cys6 DNA-binding domain"/>
    <property type="match status" value="1"/>
</dbReference>
<gene>
    <name evidence="5" type="ORF">SS1G_12390</name>
</gene>
<feature type="domain" description="Zn(2)-C6 fungal-type" evidence="4">
    <location>
        <begin position="51"/>
        <end position="76"/>
    </location>
</feature>
<evidence type="ECO:0000256" key="2">
    <source>
        <dbReference type="ARBA" id="ARBA00023242"/>
    </source>
</evidence>
<evidence type="ECO:0000256" key="3">
    <source>
        <dbReference type="SAM" id="MobiDB-lite"/>
    </source>
</evidence>
<evidence type="ECO:0000313" key="6">
    <source>
        <dbReference type="Proteomes" id="UP000001312"/>
    </source>
</evidence>
<accession>A7F468</accession>
<dbReference type="InterPro" id="IPR021858">
    <property type="entry name" value="Fun_TF"/>
</dbReference>
<comment type="subcellular location">
    <subcellularLocation>
        <location evidence="1">Nucleus</location>
    </subcellularLocation>
</comment>
<dbReference type="InParanoid" id="A7F468"/>
<dbReference type="GO" id="GO:0000976">
    <property type="term" value="F:transcription cis-regulatory region binding"/>
    <property type="evidence" value="ECO:0000318"/>
    <property type="project" value="GO_Central"/>
</dbReference>
<dbReference type="Pfam" id="PF00172">
    <property type="entry name" value="Zn_clus"/>
    <property type="match status" value="1"/>
</dbReference>